<dbReference type="SUPFAM" id="SSF52047">
    <property type="entry name" value="RNI-like"/>
    <property type="match status" value="1"/>
</dbReference>
<proteinExistence type="predicted"/>
<sequence>MEGNTLLPEILSRVMEYLRYDATTLRSALLVNKTWAAEAIRVLWEKPPVAALAAIGEDHRQFYARQVRELIFGGDEDGAEHSNFRNLEFPRLRRITIDYFRPDNGEKLWLGQYIQPSMEDFSFYGAEPAEDILHLLETRCPRLESIVIDFQFEGLTSSRLIKFFDSCKSLTSICLPSNIKNTIDNRLLAYLARHDGLEELELGTFLRYEMLDKIFEGTERPFRDIRYLAVQIESKAVPLLVAGVKSVIGLTLTIEDGRTNPLPQVSSLINLQELHIGYMEQGEWGGTDFLALKSLKNLRRLNISPIFDPIASPTLTDEEFIPVFENMSELQELVFQVQCVLSTAAITSLGERCPQLMICEILGLYDLHGWQSVARPLFPQLQRLELSAAIDGEQGSLSSSLSTRAGTLARLILEHAPKLEELYLHDRDEFSKEVVAAFKKETGNEYNS</sequence>
<keyword evidence="2" id="KW-1185">Reference proteome</keyword>
<reference evidence="1 2" key="1">
    <citation type="journal article" date="2016" name="BMC Genomics">
        <title>Comparative genomic and transcriptomic analyses of the Fuzhuan brick tea-fermentation fungus Aspergillus cristatus.</title>
        <authorList>
            <person name="Ge Y."/>
            <person name="Wang Y."/>
            <person name="Liu Y."/>
            <person name="Tan Y."/>
            <person name="Ren X."/>
            <person name="Zhang X."/>
            <person name="Hyde K.D."/>
            <person name="Liu Y."/>
            <person name="Liu Z."/>
        </authorList>
    </citation>
    <scope>NUCLEOTIDE SEQUENCE [LARGE SCALE GENOMIC DNA]</scope>
    <source>
        <strain evidence="1 2">GZAAS20.1005</strain>
    </source>
</reference>
<evidence type="ECO:0000313" key="2">
    <source>
        <dbReference type="Proteomes" id="UP000094569"/>
    </source>
</evidence>
<dbReference type="AlphaFoldDB" id="A0A1E3BSI3"/>
<gene>
    <name evidence="1" type="ORF">SI65_01330</name>
</gene>
<dbReference type="OrthoDB" id="2305901at2759"/>
<dbReference type="VEuPathDB" id="FungiDB:SI65_01330"/>
<dbReference type="Gene3D" id="3.80.10.10">
    <property type="entry name" value="Ribonuclease Inhibitor"/>
    <property type="match status" value="1"/>
</dbReference>
<dbReference type="InterPro" id="IPR032675">
    <property type="entry name" value="LRR_dom_sf"/>
</dbReference>
<dbReference type="EMBL" id="JXNT01000001">
    <property type="protein sequence ID" value="ODM23741.1"/>
    <property type="molecule type" value="Genomic_DNA"/>
</dbReference>
<evidence type="ECO:0008006" key="3">
    <source>
        <dbReference type="Google" id="ProtNLM"/>
    </source>
</evidence>
<dbReference type="Proteomes" id="UP000094569">
    <property type="component" value="Unassembled WGS sequence"/>
</dbReference>
<evidence type="ECO:0000313" key="1">
    <source>
        <dbReference type="EMBL" id="ODM23741.1"/>
    </source>
</evidence>
<organism evidence="1 2">
    <name type="scientific">Aspergillus cristatus</name>
    <name type="common">Chinese Fuzhuan brick tea-fermentation fungus</name>
    <name type="synonym">Eurotium cristatum</name>
    <dbReference type="NCBI Taxonomy" id="573508"/>
    <lineage>
        <taxon>Eukaryota</taxon>
        <taxon>Fungi</taxon>
        <taxon>Dikarya</taxon>
        <taxon>Ascomycota</taxon>
        <taxon>Pezizomycotina</taxon>
        <taxon>Eurotiomycetes</taxon>
        <taxon>Eurotiomycetidae</taxon>
        <taxon>Eurotiales</taxon>
        <taxon>Aspergillaceae</taxon>
        <taxon>Aspergillus</taxon>
        <taxon>Aspergillus subgen. Aspergillus</taxon>
    </lineage>
</organism>
<protein>
    <recommendedName>
        <fullName evidence="3">F-box domain-containing protein</fullName>
    </recommendedName>
</protein>
<comment type="caution">
    <text evidence="1">The sequence shown here is derived from an EMBL/GenBank/DDBJ whole genome shotgun (WGS) entry which is preliminary data.</text>
</comment>
<name>A0A1E3BSI3_ASPCR</name>
<accession>A0A1E3BSI3</accession>